<name>A0AAN8M047_9TELE</name>
<keyword evidence="3" id="KW-1185">Reference proteome</keyword>
<dbReference type="Proteomes" id="UP001356427">
    <property type="component" value="Unassembled WGS sequence"/>
</dbReference>
<protein>
    <recommendedName>
        <fullName evidence="4">RING-type domain-containing protein</fullName>
    </recommendedName>
</protein>
<reference evidence="2 3" key="1">
    <citation type="submission" date="2021-04" db="EMBL/GenBank/DDBJ databases">
        <authorList>
            <person name="De Guttry C."/>
            <person name="Zahm M."/>
            <person name="Klopp C."/>
            <person name="Cabau C."/>
            <person name="Louis A."/>
            <person name="Berthelot C."/>
            <person name="Parey E."/>
            <person name="Roest Crollius H."/>
            <person name="Montfort J."/>
            <person name="Robinson-Rechavi M."/>
            <person name="Bucao C."/>
            <person name="Bouchez O."/>
            <person name="Gislard M."/>
            <person name="Lluch J."/>
            <person name="Milhes M."/>
            <person name="Lampietro C."/>
            <person name="Lopez Roques C."/>
            <person name="Donnadieu C."/>
            <person name="Braasch I."/>
            <person name="Desvignes T."/>
            <person name="Postlethwait J."/>
            <person name="Bobe J."/>
            <person name="Wedekind C."/>
            <person name="Guiguen Y."/>
        </authorList>
    </citation>
    <scope>NUCLEOTIDE SEQUENCE [LARGE SCALE GENOMIC DNA]</scope>
    <source>
        <strain evidence="2">Cs_M1</strain>
        <tissue evidence="2">Blood</tissue>
    </source>
</reference>
<dbReference type="Gene3D" id="3.30.40.10">
    <property type="entry name" value="Zinc/RING finger domain, C3HC4 (zinc finger)"/>
    <property type="match status" value="1"/>
</dbReference>
<evidence type="ECO:0000313" key="3">
    <source>
        <dbReference type="Proteomes" id="UP001356427"/>
    </source>
</evidence>
<dbReference type="SUPFAM" id="SSF57850">
    <property type="entry name" value="RING/U-box"/>
    <property type="match status" value="1"/>
</dbReference>
<sequence>MAGRKGKGQHLHLPGSVSEKGKETKKETMDKAKLEKVAHATASHLHCPSCAKGLHRAFDLPCGRFICDLCMSAFNREASCEGMQSHGQCPECHKLYRLTHEVFVDGLRNPCFESCILSHNTQYMFRVRCVNKHGARE</sequence>
<dbReference type="InterPro" id="IPR013083">
    <property type="entry name" value="Znf_RING/FYVE/PHD"/>
</dbReference>
<accession>A0AAN8M047</accession>
<gene>
    <name evidence="2" type="ORF">J4Q44_G00185410</name>
</gene>
<evidence type="ECO:0008006" key="4">
    <source>
        <dbReference type="Google" id="ProtNLM"/>
    </source>
</evidence>
<organism evidence="2 3">
    <name type="scientific">Coregonus suidteri</name>
    <dbReference type="NCBI Taxonomy" id="861788"/>
    <lineage>
        <taxon>Eukaryota</taxon>
        <taxon>Metazoa</taxon>
        <taxon>Chordata</taxon>
        <taxon>Craniata</taxon>
        <taxon>Vertebrata</taxon>
        <taxon>Euteleostomi</taxon>
        <taxon>Actinopterygii</taxon>
        <taxon>Neopterygii</taxon>
        <taxon>Teleostei</taxon>
        <taxon>Protacanthopterygii</taxon>
        <taxon>Salmoniformes</taxon>
        <taxon>Salmonidae</taxon>
        <taxon>Coregoninae</taxon>
        <taxon>Coregonus</taxon>
    </lineage>
</organism>
<feature type="compositionally biased region" description="Basic residues" evidence="1">
    <location>
        <begin position="1"/>
        <end position="10"/>
    </location>
</feature>
<evidence type="ECO:0000313" key="2">
    <source>
        <dbReference type="EMBL" id="KAK6310486.1"/>
    </source>
</evidence>
<feature type="region of interest" description="Disordered" evidence="1">
    <location>
        <begin position="1"/>
        <end position="31"/>
    </location>
</feature>
<dbReference type="AlphaFoldDB" id="A0AAN8M047"/>
<comment type="caution">
    <text evidence="2">The sequence shown here is derived from an EMBL/GenBank/DDBJ whole genome shotgun (WGS) entry which is preliminary data.</text>
</comment>
<proteinExistence type="predicted"/>
<evidence type="ECO:0000256" key="1">
    <source>
        <dbReference type="SAM" id="MobiDB-lite"/>
    </source>
</evidence>
<feature type="compositionally biased region" description="Basic and acidic residues" evidence="1">
    <location>
        <begin position="19"/>
        <end position="31"/>
    </location>
</feature>
<dbReference type="EMBL" id="JAGTTL010000016">
    <property type="protein sequence ID" value="KAK6310486.1"/>
    <property type="molecule type" value="Genomic_DNA"/>
</dbReference>